<sequence>MPHGFIGLEHRDQRQQAQPRHVAVDAMRVNQRLAQHLQTTTDTQHRTALPRVLGDSCVKPLRTQPGQVGTGGFGAGQDDPVGGFQTRQLGR</sequence>
<feature type="region of interest" description="Disordered" evidence="1">
    <location>
        <begin position="56"/>
        <end position="91"/>
    </location>
</feature>
<evidence type="ECO:0000256" key="1">
    <source>
        <dbReference type="SAM" id="MobiDB-lite"/>
    </source>
</evidence>
<organism evidence="2">
    <name type="scientific">mine drainage metagenome</name>
    <dbReference type="NCBI Taxonomy" id="410659"/>
    <lineage>
        <taxon>unclassified sequences</taxon>
        <taxon>metagenomes</taxon>
        <taxon>ecological metagenomes</taxon>
    </lineage>
</organism>
<comment type="caution">
    <text evidence="2">The sequence shown here is derived from an EMBL/GenBank/DDBJ whole genome shotgun (WGS) entry which is preliminary data.</text>
</comment>
<protein>
    <submittedName>
        <fullName evidence="2">Uncharacterized protein</fullName>
    </submittedName>
</protein>
<accession>A0A1J5PYS6</accession>
<gene>
    <name evidence="2" type="ORF">GALL_496050</name>
</gene>
<evidence type="ECO:0000313" key="2">
    <source>
        <dbReference type="EMBL" id="OIQ68797.1"/>
    </source>
</evidence>
<dbReference type="EMBL" id="MLJW01005100">
    <property type="protein sequence ID" value="OIQ68797.1"/>
    <property type="molecule type" value="Genomic_DNA"/>
</dbReference>
<proteinExistence type="predicted"/>
<dbReference type="AlphaFoldDB" id="A0A1J5PYS6"/>
<name>A0A1J5PYS6_9ZZZZ</name>
<reference evidence="2" key="1">
    <citation type="submission" date="2016-10" db="EMBL/GenBank/DDBJ databases">
        <title>Sequence of Gallionella enrichment culture.</title>
        <authorList>
            <person name="Poehlein A."/>
            <person name="Muehling M."/>
            <person name="Daniel R."/>
        </authorList>
    </citation>
    <scope>NUCLEOTIDE SEQUENCE</scope>
</reference>